<organism evidence="2 3">
    <name type="scientific">Marinomonas colpomeniae</name>
    <dbReference type="NCBI Taxonomy" id="2774408"/>
    <lineage>
        <taxon>Bacteria</taxon>
        <taxon>Pseudomonadati</taxon>
        <taxon>Pseudomonadota</taxon>
        <taxon>Gammaproteobacteria</taxon>
        <taxon>Oceanospirillales</taxon>
        <taxon>Oceanospirillaceae</taxon>
        <taxon>Marinomonas</taxon>
    </lineage>
</organism>
<feature type="domain" description="N-acetyltransferase" evidence="1">
    <location>
        <begin position="7"/>
        <end position="151"/>
    </location>
</feature>
<dbReference type="InterPro" id="IPR000182">
    <property type="entry name" value="GNAT_dom"/>
</dbReference>
<dbReference type="Gene3D" id="3.40.630.30">
    <property type="match status" value="1"/>
</dbReference>
<protein>
    <submittedName>
        <fullName evidence="2">GNAT family N-acetyltransferase</fullName>
    </submittedName>
</protein>
<sequence>MITWHCELFNELTLHKLYDLLKIRCDVFIVEQNCPYPELDNIDKLADTQHLYAMRDLNPIAYTRIIAPDVSYPGHSSLGRVLVVEDHRKDKIGHDLINRAIQANFTAWPTTPIKIGAQSRLEHFYQSHGFVTVSEPYLEDGIEHISMVLTP</sequence>
<dbReference type="Proteomes" id="UP000604161">
    <property type="component" value="Unassembled WGS sequence"/>
</dbReference>
<evidence type="ECO:0000313" key="2">
    <source>
        <dbReference type="EMBL" id="MBD5771399.1"/>
    </source>
</evidence>
<gene>
    <name evidence="2" type="ORF">IF202_10095</name>
</gene>
<dbReference type="EMBL" id="JACYFC010000003">
    <property type="protein sequence ID" value="MBD5771399.1"/>
    <property type="molecule type" value="Genomic_DNA"/>
</dbReference>
<evidence type="ECO:0000313" key="3">
    <source>
        <dbReference type="Proteomes" id="UP000604161"/>
    </source>
</evidence>
<dbReference type="RefSeq" id="WP_191594783.1">
    <property type="nucleotide sequence ID" value="NZ_JACYFC010000003.1"/>
</dbReference>
<accession>A0ABR8P0V8</accession>
<keyword evidence="3" id="KW-1185">Reference proteome</keyword>
<evidence type="ECO:0000259" key="1">
    <source>
        <dbReference type="PROSITE" id="PS51186"/>
    </source>
</evidence>
<dbReference type="InterPro" id="IPR016181">
    <property type="entry name" value="Acyl_CoA_acyltransferase"/>
</dbReference>
<dbReference type="SUPFAM" id="SSF55729">
    <property type="entry name" value="Acyl-CoA N-acyltransferases (Nat)"/>
    <property type="match status" value="1"/>
</dbReference>
<dbReference type="PROSITE" id="PS51186">
    <property type="entry name" value="GNAT"/>
    <property type="match status" value="1"/>
</dbReference>
<dbReference type="Pfam" id="PF13673">
    <property type="entry name" value="Acetyltransf_10"/>
    <property type="match status" value="1"/>
</dbReference>
<reference evidence="2 3" key="1">
    <citation type="submission" date="2020-09" db="EMBL/GenBank/DDBJ databases">
        <title>Marinomonas sp. nov., isolated from the cysticercosis algae of Qingdao, China.</title>
        <authorList>
            <person name="Sun X."/>
        </authorList>
    </citation>
    <scope>NUCLEOTIDE SEQUENCE [LARGE SCALE GENOMIC DNA]</scope>
    <source>
        <strain evidence="2 3">SM2066</strain>
    </source>
</reference>
<comment type="caution">
    <text evidence="2">The sequence shown here is derived from an EMBL/GenBank/DDBJ whole genome shotgun (WGS) entry which is preliminary data.</text>
</comment>
<proteinExistence type="predicted"/>
<name>A0ABR8P0V8_9GAMM</name>